<dbReference type="Proteomes" id="UP000800038">
    <property type="component" value="Unassembled WGS sequence"/>
</dbReference>
<gene>
    <name evidence="2" type="ORF">EJ02DRAFT_20945</name>
</gene>
<organism evidence="2 3">
    <name type="scientific">Clathrospora elynae</name>
    <dbReference type="NCBI Taxonomy" id="706981"/>
    <lineage>
        <taxon>Eukaryota</taxon>
        <taxon>Fungi</taxon>
        <taxon>Dikarya</taxon>
        <taxon>Ascomycota</taxon>
        <taxon>Pezizomycotina</taxon>
        <taxon>Dothideomycetes</taxon>
        <taxon>Pleosporomycetidae</taxon>
        <taxon>Pleosporales</taxon>
        <taxon>Diademaceae</taxon>
        <taxon>Clathrospora</taxon>
    </lineage>
</organism>
<keyword evidence="1" id="KW-0472">Membrane</keyword>
<keyword evidence="1" id="KW-0812">Transmembrane</keyword>
<feature type="transmembrane region" description="Helical" evidence="1">
    <location>
        <begin position="69"/>
        <end position="88"/>
    </location>
</feature>
<keyword evidence="3" id="KW-1185">Reference proteome</keyword>
<sequence>MESTHLLFLRFHGVLCVWDFFGLRRCWGTLTIYHTPLTIYIYRRRWCALQYTLTGSRLSFTLAQFESHYPFLLLPISLVLFCVFWFVVNEIRVLLKPNCVHLAM</sequence>
<name>A0A6A5SD48_9PLEO</name>
<protein>
    <submittedName>
        <fullName evidence="2">Uncharacterized protein</fullName>
    </submittedName>
</protein>
<dbReference type="EMBL" id="ML976102">
    <property type="protein sequence ID" value="KAF1938541.1"/>
    <property type="molecule type" value="Genomic_DNA"/>
</dbReference>
<evidence type="ECO:0000313" key="2">
    <source>
        <dbReference type="EMBL" id="KAF1938541.1"/>
    </source>
</evidence>
<keyword evidence="1" id="KW-1133">Transmembrane helix</keyword>
<evidence type="ECO:0000256" key="1">
    <source>
        <dbReference type="SAM" id="Phobius"/>
    </source>
</evidence>
<proteinExistence type="predicted"/>
<reference evidence="2" key="1">
    <citation type="journal article" date="2020" name="Stud. Mycol.">
        <title>101 Dothideomycetes genomes: a test case for predicting lifestyles and emergence of pathogens.</title>
        <authorList>
            <person name="Haridas S."/>
            <person name="Albert R."/>
            <person name="Binder M."/>
            <person name="Bloem J."/>
            <person name="Labutti K."/>
            <person name="Salamov A."/>
            <person name="Andreopoulos B."/>
            <person name="Baker S."/>
            <person name="Barry K."/>
            <person name="Bills G."/>
            <person name="Bluhm B."/>
            <person name="Cannon C."/>
            <person name="Castanera R."/>
            <person name="Culley D."/>
            <person name="Daum C."/>
            <person name="Ezra D."/>
            <person name="Gonzalez J."/>
            <person name="Henrissat B."/>
            <person name="Kuo A."/>
            <person name="Liang C."/>
            <person name="Lipzen A."/>
            <person name="Lutzoni F."/>
            <person name="Magnuson J."/>
            <person name="Mondo S."/>
            <person name="Nolan M."/>
            <person name="Ohm R."/>
            <person name="Pangilinan J."/>
            <person name="Park H.-J."/>
            <person name="Ramirez L."/>
            <person name="Alfaro M."/>
            <person name="Sun H."/>
            <person name="Tritt A."/>
            <person name="Yoshinaga Y."/>
            <person name="Zwiers L.-H."/>
            <person name="Turgeon B."/>
            <person name="Goodwin S."/>
            <person name="Spatafora J."/>
            <person name="Crous P."/>
            <person name="Grigoriev I."/>
        </authorList>
    </citation>
    <scope>NUCLEOTIDE SEQUENCE</scope>
    <source>
        <strain evidence="2">CBS 161.51</strain>
    </source>
</reference>
<accession>A0A6A5SD48</accession>
<evidence type="ECO:0000313" key="3">
    <source>
        <dbReference type="Proteomes" id="UP000800038"/>
    </source>
</evidence>
<dbReference type="AlphaFoldDB" id="A0A6A5SD48"/>